<gene>
    <name evidence="1" type="primary">NEK10_4</name>
    <name evidence="1" type="ORF">K3G42_013577</name>
</gene>
<evidence type="ECO:0000313" key="1">
    <source>
        <dbReference type="EMBL" id="KAH8010793.1"/>
    </source>
</evidence>
<comment type="caution">
    <text evidence="1">The sequence shown here is derived from an EMBL/GenBank/DDBJ whole genome shotgun (WGS) entry which is preliminary data.</text>
</comment>
<dbReference type="Proteomes" id="UP000827872">
    <property type="component" value="Linkage Group LG11"/>
</dbReference>
<evidence type="ECO:0000313" key="2">
    <source>
        <dbReference type="Proteomes" id="UP000827872"/>
    </source>
</evidence>
<keyword evidence="2" id="KW-1185">Reference proteome</keyword>
<sequence>MILLPEMRAICLQEIWGSTFTDQLLQGSPELIEPNFFTADCHLLLHSSGGNTFVPEDRSGLPSTFDVDEGITYEQMQTVVEEVLEECGYYNFTSNRYQYYPCGTRNYPARR</sequence>
<name>A0ACB8FVC1_9SAUR</name>
<proteinExistence type="predicted"/>
<organism evidence="1 2">
    <name type="scientific">Sphaerodactylus townsendi</name>
    <dbReference type="NCBI Taxonomy" id="933632"/>
    <lineage>
        <taxon>Eukaryota</taxon>
        <taxon>Metazoa</taxon>
        <taxon>Chordata</taxon>
        <taxon>Craniata</taxon>
        <taxon>Vertebrata</taxon>
        <taxon>Euteleostomi</taxon>
        <taxon>Lepidosauria</taxon>
        <taxon>Squamata</taxon>
        <taxon>Bifurcata</taxon>
        <taxon>Gekkota</taxon>
        <taxon>Sphaerodactylidae</taxon>
        <taxon>Sphaerodactylus</taxon>
    </lineage>
</organism>
<reference evidence="1" key="1">
    <citation type="submission" date="2021-08" db="EMBL/GenBank/DDBJ databases">
        <title>The first chromosome-level gecko genome reveals the dynamic sex chromosomes of Neotropical dwarf geckos (Sphaerodactylidae: Sphaerodactylus).</title>
        <authorList>
            <person name="Pinto B.J."/>
            <person name="Keating S.E."/>
            <person name="Gamble T."/>
        </authorList>
    </citation>
    <scope>NUCLEOTIDE SEQUENCE</scope>
    <source>
        <strain evidence="1">TG3544</strain>
    </source>
</reference>
<keyword evidence="1" id="KW-0808">Transferase</keyword>
<protein>
    <submittedName>
        <fullName evidence="1">Serine/threonine-protein kinase Nek10</fullName>
    </submittedName>
</protein>
<accession>A0ACB8FVC1</accession>
<dbReference type="EMBL" id="CM037624">
    <property type="protein sequence ID" value="KAH8010793.1"/>
    <property type="molecule type" value="Genomic_DNA"/>
</dbReference>
<keyword evidence="1" id="KW-0418">Kinase</keyword>